<evidence type="ECO:0000313" key="2">
    <source>
        <dbReference type="EMBL" id="KXA38305.1"/>
    </source>
</evidence>
<proteinExistence type="predicted"/>
<dbReference type="EMBL" id="LRQI01000052">
    <property type="protein sequence ID" value="KXA38305.1"/>
    <property type="molecule type" value="Genomic_DNA"/>
</dbReference>
<name>A0ABD4EFT3_STALU</name>
<dbReference type="NCBIfam" id="NF047577">
    <property type="entry name" value="quino_deg_MhqD"/>
    <property type="match status" value="1"/>
</dbReference>
<evidence type="ECO:0000259" key="1">
    <source>
        <dbReference type="Pfam" id="PF02230"/>
    </source>
</evidence>
<protein>
    <submittedName>
        <fullName evidence="2">Phospholipase/carboxylesterase</fullName>
    </submittedName>
</protein>
<dbReference type="Proteomes" id="UP000070063">
    <property type="component" value="Unassembled WGS sequence"/>
</dbReference>
<organism evidence="2 3">
    <name type="scientific">Staphylococcus lugdunensis</name>
    <dbReference type="NCBI Taxonomy" id="28035"/>
    <lineage>
        <taxon>Bacteria</taxon>
        <taxon>Bacillati</taxon>
        <taxon>Bacillota</taxon>
        <taxon>Bacilli</taxon>
        <taxon>Bacillales</taxon>
        <taxon>Staphylococcaceae</taxon>
        <taxon>Staphylococcus</taxon>
    </lineage>
</organism>
<dbReference type="Gene3D" id="3.40.50.1820">
    <property type="entry name" value="alpha/beta hydrolase"/>
    <property type="match status" value="1"/>
</dbReference>
<reference evidence="2 3" key="1">
    <citation type="submission" date="2016-01" db="EMBL/GenBank/DDBJ databases">
        <authorList>
            <person name="Mitreva M."/>
            <person name="Pepin K.H."/>
            <person name="Mihindukulasuriya K.A."/>
            <person name="Fulton R."/>
            <person name="Fronick C."/>
            <person name="O'Laughlin M."/>
            <person name="Miner T."/>
            <person name="Herter B."/>
            <person name="Rosa B.A."/>
            <person name="Cordes M."/>
            <person name="Tomlinson C."/>
            <person name="Wollam A."/>
            <person name="Palsikar V.B."/>
            <person name="Mardis E.R."/>
            <person name="Wilson R.K."/>
        </authorList>
    </citation>
    <scope>NUCLEOTIDE SEQUENCE [LARGE SCALE GENOMIC DNA]</scope>
    <source>
        <strain evidence="2 3">MJR7738</strain>
    </source>
</reference>
<dbReference type="Pfam" id="PF02230">
    <property type="entry name" value="Abhydrolase_2"/>
    <property type="match status" value="1"/>
</dbReference>
<comment type="caution">
    <text evidence="2">The sequence shown here is derived from an EMBL/GenBank/DDBJ whole genome shotgun (WGS) entry which is preliminary data.</text>
</comment>
<dbReference type="InterPro" id="IPR029058">
    <property type="entry name" value="AB_hydrolase_fold"/>
</dbReference>
<accession>A0ABD4EFT3</accession>
<dbReference type="SUPFAM" id="SSF53474">
    <property type="entry name" value="alpha/beta-Hydrolases"/>
    <property type="match status" value="1"/>
</dbReference>
<gene>
    <name evidence="2" type="ORF">HMPREF3225_01261</name>
</gene>
<feature type="domain" description="Phospholipase/carboxylesterase/thioesterase" evidence="1">
    <location>
        <begin position="70"/>
        <end position="199"/>
    </location>
</feature>
<dbReference type="AlphaFoldDB" id="A0ABD4EFT3"/>
<dbReference type="InterPro" id="IPR003140">
    <property type="entry name" value="PLipase/COase/thioEstase"/>
</dbReference>
<evidence type="ECO:0000313" key="3">
    <source>
        <dbReference type="Proteomes" id="UP000070063"/>
    </source>
</evidence>
<sequence>MGIEMEHIFRKGQEDAPTLILLHGTGGDEADLIPFGTALNSDYNLLGIRGEVNENGMNRYFKRLAEGVYDEADLNYRGQRLLDFIHEAAKQYHFDLDKAVLVGFSNGSNIAINLMLRPEAPFKKALLYAPLYPVDVTLTRDMSNVQVLLSMGQNDPIVPLEQSQKVINLFKQNGATITEVWVNSHEITQEGLEKGQELLAK</sequence>